<name>B1YY53_BURA4</name>
<evidence type="ECO:0000313" key="2">
    <source>
        <dbReference type="Proteomes" id="UP000001680"/>
    </source>
</evidence>
<dbReference type="HOGENOM" id="CLU_1164120_0_0_4"/>
<gene>
    <name evidence="1" type="ordered locus">BamMC406_3186</name>
</gene>
<organism evidence="1 2">
    <name type="scientific">Burkholderia ambifaria (strain MC40-6)</name>
    <dbReference type="NCBI Taxonomy" id="398577"/>
    <lineage>
        <taxon>Bacteria</taxon>
        <taxon>Pseudomonadati</taxon>
        <taxon>Pseudomonadota</taxon>
        <taxon>Betaproteobacteria</taxon>
        <taxon>Burkholderiales</taxon>
        <taxon>Burkholderiaceae</taxon>
        <taxon>Burkholderia</taxon>
        <taxon>Burkholderia cepacia complex</taxon>
    </lineage>
</organism>
<sequence>MEATFGSQAHSYNALLPIADANRALSRFGEEVIVGRLLSVIQRFGLQDKLGIRLLHKHNDILPSEVMYESSLFDLEGFALSTKAVTRAEVSLMVPNSWQLVDGAYVPVEFSDPLLVFDPEVRPETHTEVLREIGLILRETGTESILGPCLHYGSYVESHDPFERSAFLEKTDFDDRANVVRYVDLDDPAFTNSAKTKWRAIQSVDSEGNVVWTTACNCFCSVFPQGGHQGTTTHRYSD</sequence>
<dbReference type="RefSeq" id="WP_012365101.1">
    <property type="nucleotide sequence ID" value="NC_010552.1"/>
</dbReference>
<reference evidence="2" key="1">
    <citation type="submission" date="2008-04" db="EMBL/GenBank/DDBJ databases">
        <title>Complete sequence of chromosome 2 of Burkholderia ambifaria MC40-6.</title>
        <authorList>
            <person name="Copeland A."/>
            <person name="Lucas S."/>
            <person name="Lapidus A."/>
            <person name="Glavina del Rio T."/>
            <person name="Dalin E."/>
            <person name="Tice H."/>
            <person name="Pitluck S."/>
            <person name="Chain P."/>
            <person name="Malfatti S."/>
            <person name="Shin M."/>
            <person name="Vergez L."/>
            <person name="Lang D."/>
            <person name="Schmutz J."/>
            <person name="Larimer F."/>
            <person name="Land M."/>
            <person name="Hauser L."/>
            <person name="Kyrpides N."/>
            <person name="Lykidis A."/>
            <person name="Ramette A."/>
            <person name="Konstantinidis K."/>
            <person name="Tiedje J."/>
            <person name="Richardson P."/>
        </authorList>
    </citation>
    <scope>NUCLEOTIDE SEQUENCE [LARGE SCALE GENOMIC DNA]</scope>
    <source>
        <strain evidence="2">MC40-6</strain>
    </source>
</reference>
<dbReference type="AlphaFoldDB" id="B1YY53"/>
<dbReference type="Proteomes" id="UP000001680">
    <property type="component" value="Chromosome 2"/>
</dbReference>
<proteinExistence type="predicted"/>
<dbReference type="KEGG" id="bac:BamMC406_3186"/>
<evidence type="ECO:0000313" key="1">
    <source>
        <dbReference type="EMBL" id="ACB65659.1"/>
    </source>
</evidence>
<accession>B1YY53</accession>
<protein>
    <submittedName>
        <fullName evidence="1">Uncharacterized protein</fullName>
    </submittedName>
</protein>
<dbReference type="EMBL" id="CP001026">
    <property type="protein sequence ID" value="ACB65659.1"/>
    <property type="molecule type" value="Genomic_DNA"/>
</dbReference>